<dbReference type="InterPro" id="IPR014729">
    <property type="entry name" value="Rossmann-like_a/b/a_fold"/>
</dbReference>
<feature type="domain" description="UspA" evidence="2">
    <location>
        <begin position="157"/>
        <end position="288"/>
    </location>
</feature>
<gene>
    <name evidence="3" type="ORF">DCF17_19970</name>
</gene>
<evidence type="ECO:0000313" key="4">
    <source>
        <dbReference type="Proteomes" id="UP000249081"/>
    </source>
</evidence>
<dbReference type="InterPro" id="IPR006016">
    <property type="entry name" value="UspA"/>
</dbReference>
<accession>A0A2W4VS50</accession>
<feature type="domain" description="UspA" evidence="2">
    <location>
        <begin position="1"/>
        <end position="134"/>
    </location>
</feature>
<protein>
    <submittedName>
        <fullName evidence="3">Universal stress protein UspA-like protein</fullName>
    </submittedName>
</protein>
<dbReference type="Proteomes" id="UP000249081">
    <property type="component" value="Unassembled WGS sequence"/>
</dbReference>
<dbReference type="Gene3D" id="3.40.50.620">
    <property type="entry name" value="HUPs"/>
    <property type="match status" value="2"/>
</dbReference>
<organism evidence="3 4">
    <name type="scientific">Shackletoniella antarctica</name>
    <dbReference type="NCBI Taxonomy" id="268115"/>
    <lineage>
        <taxon>Bacteria</taxon>
        <taxon>Bacillati</taxon>
        <taxon>Cyanobacteriota</taxon>
        <taxon>Cyanophyceae</taxon>
        <taxon>Oculatellales</taxon>
        <taxon>Oculatellaceae</taxon>
        <taxon>Shackletoniella</taxon>
    </lineage>
</organism>
<comment type="caution">
    <text evidence="3">The sequence shown here is derived from an EMBL/GenBank/DDBJ whole genome shotgun (WGS) entry which is preliminary data.</text>
</comment>
<evidence type="ECO:0000256" key="1">
    <source>
        <dbReference type="ARBA" id="ARBA00008791"/>
    </source>
</evidence>
<dbReference type="AlphaFoldDB" id="A0A2W4VS50"/>
<comment type="similarity">
    <text evidence="1">Belongs to the universal stress protein A family.</text>
</comment>
<dbReference type="Pfam" id="PF00582">
    <property type="entry name" value="Usp"/>
    <property type="match status" value="2"/>
</dbReference>
<dbReference type="PANTHER" id="PTHR46268">
    <property type="entry name" value="STRESS RESPONSE PROTEIN NHAX"/>
    <property type="match status" value="1"/>
</dbReference>
<reference evidence="3 4" key="2">
    <citation type="submission" date="2018-06" db="EMBL/GenBank/DDBJ databases">
        <title>Metagenomic assembly of (sub)arctic Cyanobacteria and their associated microbiome from non-axenic cultures.</title>
        <authorList>
            <person name="Baurain D."/>
        </authorList>
    </citation>
    <scope>NUCLEOTIDE SEQUENCE [LARGE SCALE GENOMIC DNA]</scope>
    <source>
        <strain evidence="3">ULC041bin1</strain>
    </source>
</reference>
<dbReference type="PANTHER" id="PTHR46268:SF22">
    <property type="entry name" value="SENSOR PROTEIN KDPD-RELATED"/>
    <property type="match status" value="1"/>
</dbReference>
<reference evidence="4" key="1">
    <citation type="submission" date="2018-04" db="EMBL/GenBank/DDBJ databases">
        <authorList>
            <person name="Cornet L."/>
        </authorList>
    </citation>
    <scope>NUCLEOTIDE SEQUENCE [LARGE SCALE GENOMIC DNA]</scope>
</reference>
<evidence type="ECO:0000259" key="2">
    <source>
        <dbReference type="Pfam" id="PF00582"/>
    </source>
</evidence>
<sequence>MFQRALICTDFTDGMYRLAKFVPSLVAGGFKSLVFFHSVSVESGREIPREDPELLEGPRQRLQELLREVPDDVDVTVEVQMGRASESILRLAKQHQSDIVFLGTPTRTMLEEKLFGSTTARLVEKTGTPMMILRPQLMSTYTTAELELRCAHLFRYLLVPYDGTQGGKNLIEKIHHQVKNNSSSVLERVRLLWVIDDNVRRELLGDNPIQQAEQELDELQADLAALGLVVNTTLVEGNPLEEIMKTAETHDIGAIATCSRDIGGILKWSAPSLTREILRASWHPVLFFPN</sequence>
<name>A0A2W4VS50_9CYAN</name>
<dbReference type="EMBL" id="QBMN01000195">
    <property type="protein sequence ID" value="PZO34740.1"/>
    <property type="molecule type" value="Genomic_DNA"/>
</dbReference>
<dbReference type="SUPFAM" id="SSF52402">
    <property type="entry name" value="Adenine nucleotide alpha hydrolases-like"/>
    <property type="match status" value="2"/>
</dbReference>
<proteinExistence type="inferred from homology"/>
<dbReference type="CDD" id="cd00293">
    <property type="entry name" value="USP-like"/>
    <property type="match status" value="2"/>
</dbReference>
<evidence type="ECO:0000313" key="3">
    <source>
        <dbReference type="EMBL" id="PZO34740.1"/>
    </source>
</evidence>